<keyword evidence="2" id="KW-0812">Transmembrane</keyword>
<keyword evidence="2" id="KW-0472">Membrane</keyword>
<protein>
    <submittedName>
        <fullName evidence="4">VWA domain-containing protein</fullName>
    </submittedName>
</protein>
<keyword evidence="5" id="KW-1185">Reference proteome</keyword>
<dbReference type="EMBL" id="JAXBLV010000166">
    <property type="protein sequence ID" value="MDY3560004.1"/>
    <property type="molecule type" value="Genomic_DNA"/>
</dbReference>
<gene>
    <name evidence="4" type="ORF">R5W23_001203</name>
</gene>
<keyword evidence="2" id="KW-1133">Transmembrane helix</keyword>
<name>A0ABU5EXM4_9BACT</name>
<feature type="domain" description="VWFA" evidence="3">
    <location>
        <begin position="156"/>
        <end position="311"/>
    </location>
</feature>
<dbReference type="RefSeq" id="WP_320686664.1">
    <property type="nucleotide sequence ID" value="NZ_JAXBLV010000166.1"/>
</dbReference>
<dbReference type="SUPFAM" id="SSF53300">
    <property type="entry name" value="vWA-like"/>
    <property type="match status" value="1"/>
</dbReference>
<feature type="transmembrane region" description="Helical" evidence="2">
    <location>
        <begin position="21"/>
        <end position="42"/>
    </location>
</feature>
<dbReference type="Pfam" id="PF13768">
    <property type="entry name" value="VWA_3"/>
    <property type="match status" value="1"/>
</dbReference>
<dbReference type="Proteomes" id="UP001272242">
    <property type="component" value="Unassembled WGS sequence"/>
</dbReference>
<evidence type="ECO:0000313" key="4">
    <source>
        <dbReference type="EMBL" id="MDY3560004.1"/>
    </source>
</evidence>
<evidence type="ECO:0000256" key="1">
    <source>
        <dbReference type="SAM" id="MobiDB-lite"/>
    </source>
</evidence>
<proteinExistence type="predicted"/>
<evidence type="ECO:0000259" key="3">
    <source>
        <dbReference type="SMART" id="SM00327"/>
    </source>
</evidence>
<dbReference type="InterPro" id="IPR002035">
    <property type="entry name" value="VWF_A"/>
</dbReference>
<evidence type="ECO:0000256" key="2">
    <source>
        <dbReference type="SAM" id="Phobius"/>
    </source>
</evidence>
<evidence type="ECO:0000313" key="5">
    <source>
        <dbReference type="Proteomes" id="UP001272242"/>
    </source>
</evidence>
<comment type="caution">
    <text evidence="4">The sequence shown here is derived from an EMBL/GenBank/DDBJ whole genome shotgun (WGS) entry which is preliminary data.</text>
</comment>
<dbReference type="SMART" id="SM00327">
    <property type="entry name" value="VWA"/>
    <property type="match status" value="1"/>
</dbReference>
<reference evidence="5" key="1">
    <citation type="journal article" date="2023" name="Mar. Drugs">
        <title>Gemmata algarum, a Novel Planctomycete Isolated from an Algal Mat, Displays Antimicrobial Activity.</title>
        <authorList>
            <person name="Kumar G."/>
            <person name="Kallscheuer N."/>
            <person name="Kashif M."/>
            <person name="Ahamad S."/>
            <person name="Jagadeeshwari U."/>
            <person name="Pannikurungottu S."/>
            <person name="Haufschild T."/>
            <person name="Kabuu M."/>
            <person name="Sasikala C."/>
            <person name="Jogler C."/>
            <person name="Ramana C."/>
        </authorList>
    </citation>
    <scope>NUCLEOTIDE SEQUENCE [LARGE SCALE GENOMIC DNA]</scope>
    <source>
        <strain evidence="5">JC673</strain>
    </source>
</reference>
<accession>A0ABU5EXM4</accession>
<dbReference type="Gene3D" id="3.40.50.410">
    <property type="entry name" value="von Willebrand factor, type A domain"/>
    <property type="match status" value="1"/>
</dbReference>
<feature type="region of interest" description="Disordered" evidence="1">
    <location>
        <begin position="78"/>
        <end position="98"/>
    </location>
</feature>
<sequence length="315" mass="33656">MIRPTVRHARSRYERFLKAFGPAWVVSSVAHALVFGALFWIFGPTRTTVATPPKAVINTGLPTTDELDLGDVTELNLGDPQTDSRAARTPTAVADPGAGDWTPLAAGRAEDPFAVPLNKGDLLAGLGDLSGRDDGRFPLGFAGAGSASFFGTAARGNRFAILADNSGSMAGTPLTVLKAEITSTLARSRGNAQFYVTFFSGEADPQPIKRWTADRNEVAAVSKWVQGIQTANGTSPVVGFQHVLKLKPPPDVVYLMTDGEFDRREVEQIRVLNQALRPPAVIHTVAFGGQQGEAELKMIARQAKGTYRYVAGPKP</sequence>
<dbReference type="InterPro" id="IPR036465">
    <property type="entry name" value="vWFA_dom_sf"/>
</dbReference>
<organism evidence="4 5">
    <name type="scientific">Gemmata algarum</name>
    <dbReference type="NCBI Taxonomy" id="2975278"/>
    <lineage>
        <taxon>Bacteria</taxon>
        <taxon>Pseudomonadati</taxon>
        <taxon>Planctomycetota</taxon>
        <taxon>Planctomycetia</taxon>
        <taxon>Gemmatales</taxon>
        <taxon>Gemmataceae</taxon>
        <taxon>Gemmata</taxon>
    </lineage>
</organism>